<dbReference type="Gene3D" id="1.20.1250.20">
    <property type="entry name" value="MFS general substrate transporter like domains"/>
    <property type="match status" value="1"/>
</dbReference>
<proteinExistence type="predicted"/>
<feature type="transmembrane region" description="Helical" evidence="5">
    <location>
        <begin position="83"/>
        <end position="103"/>
    </location>
</feature>
<evidence type="ECO:0000256" key="5">
    <source>
        <dbReference type="SAM" id="Phobius"/>
    </source>
</evidence>
<keyword evidence="3 5" id="KW-1133">Transmembrane helix</keyword>
<reference evidence="6" key="2">
    <citation type="submission" date="2021-02" db="EMBL/GenBank/DDBJ databases">
        <title>Aspergillus puulaauensis MK2 genome sequence.</title>
        <authorList>
            <person name="Futagami T."/>
            <person name="Mori K."/>
            <person name="Kadooka C."/>
            <person name="Tanaka T."/>
        </authorList>
    </citation>
    <scope>NUCLEOTIDE SEQUENCE</scope>
    <source>
        <strain evidence="6">MK2</strain>
    </source>
</reference>
<keyword evidence="2 5" id="KW-0812">Transmembrane</keyword>
<comment type="subcellular location">
    <subcellularLocation>
        <location evidence="1">Membrane</location>
        <topology evidence="1">Multi-pass membrane protein</topology>
    </subcellularLocation>
</comment>
<keyword evidence="4 5" id="KW-0472">Membrane</keyword>
<dbReference type="Proteomes" id="UP000654913">
    <property type="component" value="Chromosome 5"/>
</dbReference>
<gene>
    <name evidence="6" type="ORF">APUU_51055S</name>
</gene>
<name>A0A7R7XRX8_9EURO</name>
<evidence type="ECO:0000313" key="7">
    <source>
        <dbReference type="Proteomes" id="UP000654913"/>
    </source>
</evidence>
<accession>A0A7R7XRX8</accession>
<dbReference type="Pfam" id="PF00083">
    <property type="entry name" value="Sugar_tr"/>
    <property type="match status" value="1"/>
</dbReference>
<dbReference type="InterPro" id="IPR005828">
    <property type="entry name" value="MFS_sugar_transport-like"/>
</dbReference>
<dbReference type="InterPro" id="IPR050360">
    <property type="entry name" value="MFS_Sugar_Transporters"/>
</dbReference>
<evidence type="ECO:0000256" key="1">
    <source>
        <dbReference type="ARBA" id="ARBA00004141"/>
    </source>
</evidence>
<keyword evidence="7" id="KW-1185">Reference proteome</keyword>
<evidence type="ECO:0000256" key="2">
    <source>
        <dbReference type="ARBA" id="ARBA00022692"/>
    </source>
</evidence>
<dbReference type="GO" id="GO:0016020">
    <property type="term" value="C:membrane"/>
    <property type="evidence" value="ECO:0007669"/>
    <property type="project" value="UniProtKB-SubCell"/>
</dbReference>
<evidence type="ECO:0000256" key="3">
    <source>
        <dbReference type="ARBA" id="ARBA00022989"/>
    </source>
</evidence>
<dbReference type="GO" id="GO:0005351">
    <property type="term" value="F:carbohydrate:proton symporter activity"/>
    <property type="evidence" value="ECO:0007669"/>
    <property type="project" value="TreeGrafter"/>
</dbReference>
<reference evidence="6" key="1">
    <citation type="submission" date="2021-01" db="EMBL/GenBank/DDBJ databases">
        <authorList>
            <consortium name="Aspergillus puulaauensis MK2 genome sequencing consortium"/>
            <person name="Kazuki M."/>
            <person name="Futagami T."/>
        </authorList>
    </citation>
    <scope>NUCLEOTIDE SEQUENCE</scope>
    <source>
        <strain evidence="6">MK2</strain>
    </source>
</reference>
<dbReference type="RefSeq" id="XP_041558538.1">
    <property type="nucleotide sequence ID" value="XM_041706121.1"/>
</dbReference>
<evidence type="ECO:0000313" key="6">
    <source>
        <dbReference type="EMBL" id="BCS26344.1"/>
    </source>
</evidence>
<protein>
    <recommendedName>
        <fullName evidence="8">Major facilitator superfamily (MFS) profile domain-containing protein</fullName>
    </recommendedName>
</protein>
<dbReference type="EMBL" id="AP024447">
    <property type="protein sequence ID" value="BCS26344.1"/>
    <property type="molecule type" value="Genomic_DNA"/>
</dbReference>
<dbReference type="PANTHER" id="PTHR48022:SF78">
    <property type="entry name" value="MONOSACCHARIDE TRANSPORTER, PUTATIVE (AFU_ORTHOLOGUE AFUA_2G02110)-RELATED"/>
    <property type="match status" value="1"/>
</dbReference>
<feature type="transmembrane region" description="Helical" evidence="5">
    <location>
        <begin position="47"/>
        <end position="71"/>
    </location>
</feature>
<evidence type="ECO:0000256" key="4">
    <source>
        <dbReference type="ARBA" id="ARBA00023136"/>
    </source>
</evidence>
<dbReference type="OrthoDB" id="2544694at2759"/>
<dbReference type="PANTHER" id="PTHR48022">
    <property type="entry name" value="PLASTIDIC GLUCOSE TRANSPORTER 4"/>
    <property type="match status" value="1"/>
</dbReference>
<dbReference type="InterPro" id="IPR036259">
    <property type="entry name" value="MFS_trans_sf"/>
</dbReference>
<dbReference type="SUPFAM" id="SSF103473">
    <property type="entry name" value="MFS general substrate transporter"/>
    <property type="match status" value="1"/>
</dbReference>
<organism evidence="6 7">
    <name type="scientific">Aspergillus puulaauensis</name>
    <dbReference type="NCBI Taxonomy" id="1220207"/>
    <lineage>
        <taxon>Eukaryota</taxon>
        <taxon>Fungi</taxon>
        <taxon>Dikarya</taxon>
        <taxon>Ascomycota</taxon>
        <taxon>Pezizomycotina</taxon>
        <taxon>Eurotiomycetes</taxon>
        <taxon>Eurotiomycetidae</taxon>
        <taxon>Eurotiales</taxon>
        <taxon>Aspergillaceae</taxon>
        <taxon>Aspergillus</taxon>
    </lineage>
</organism>
<dbReference type="AlphaFoldDB" id="A0A7R7XRX8"/>
<evidence type="ECO:0008006" key="8">
    <source>
        <dbReference type="Google" id="ProtNLM"/>
    </source>
</evidence>
<sequence>MARVENEMSEIEMVIELERSTAKSTTYFHMLFGVGSKDLHVRRRVQLVVWLQIIQSWTGIAGVTMYAPTIFKIAGFGSQKSMWIAGLNNIFYTFATLICVFTLDRIG</sequence>
<dbReference type="GeneID" id="64976349"/>
<dbReference type="KEGG" id="apuu:APUU_51055S"/>